<dbReference type="Gene3D" id="3.40.1260.10">
    <property type="entry name" value="DsrEFH-like"/>
    <property type="match status" value="1"/>
</dbReference>
<reference evidence="1 2" key="1">
    <citation type="submission" date="2019-03" db="EMBL/GenBank/DDBJ databases">
        <title>Draft Genome Sequence of Massilia arenosa sp. nov., a Novel Massilia Species Isolated from a Sandy-loam Maize Soil.</title>
        <authorList>
            <person name="Raths R."/>
            <person name="Peta V."/>
            <person name="Bucking H."/>
        </authorList>
    </citation>
    <scope>NUCLEOTIDE SEQUENCE [LARGE SCALE GENOMIC DNA]</scope>
    <source>
        <strain evidence="1 2">MC02</strain>
    </source>
</reference>
<evidence type="ECO:0000313" key="1">
    <source>
        <dbReference type="EMBL" id="TFW17480.1"/>
    </source>
</evidence>
<dbReference type="OrthoDB" id="5295901at2"/>
<proteinExistence type="predicted"/>
<gene>
    <name evidence="1" type="ORF">E4L96_14415</name>
</gene>
<dbReference type="RefSeq" id="WP_135207925.1">
    <property type="nucleotide sequence ID" value="NZ_SPVF01000182.1"/>
</dbReference>
<keyword evidence="2" id="KW-1185">Reference proteome</keyword>
<dbReference type="InterPro" id="IPR027396">
    <property type="entry name" value="DsrEFH-like"/>
</dbReference>
<name>A0A4Y9S7I1_9BURK</name>
<dbReference type="AlphaFoldDB" id="A0A4Y9S7I1"/>
<comment type="caution">
    <text evidence="1">The sequence shown here is derived from an EMBL/GenBank/DDBJ whole genome shotgun (WGS) entry which is preliminary data.</text>
</comment>
<accession>A0A4Y9S7I1</accession>
<evidence type="ECO:0000313" key="2">
    <source>
        <dbReference type="Proteomes" id="UP000298438"/>
    </source>
</evidence>
<organism evidence="1 2">
    <name type="scientific">Zemynaea arenosa</name>
    <dbReference type="NCBI Taxonomy" id="2561931"/>
    <lineage>
        <taxon>Bacteria</taxon>
        <taxon>Pseudomonadati</taxon>
        <taxon>Pseudomonadota</taxon>
        <taxon>Betaproteobacteria</taxon>
        <taxon>Burkholderiales</taxon>
        <taxon>Oxalobacteraceae</taxon>
        <taxon>Telluria group</taxon>
        <taxon>Zemynaea</taxon>
    </lineage>
</organism>
<dbReference type="PANTHER" id="PTHR37691:SF1">
    <property type="entry name" value="BLR3518 PROTEIN"/>
    <property type="match status" value="1"/>
</dbReference>
<dbReference type="EMBL" id="SPVF01000182">
    <property type="protein sequence ID" value="TFW17480.1"/>
    <property type="molecule type" value="Genomic_DNA"/>
</dbReference>
<dbReference type="SUPFAM" id="SSF75169">
    <property type="entry name" value="DsrEFH-like"/>
    <property type="match status" value="1"/>
</dbReference>
<dbReference type="InterPro" id="IPR003787">
    <property type="entry name" value="Sulphur_relay_DsrE/F-like"/>
</dbReference>
<protein>
    <submittedName>
        <fullName evidence="1">Uncharacterized protein</fullName>
    </submittedName>
</protein>
<dbReference type="PANTHER" id="PTHR37691">
    <property type="entry name" value="BLR3518 PROTEIN"/>
    <property type="match status" value="1"/>
</dbReference>
<dbReference type="Proteomes" id="UP000298438">
    <property type="component" value="Unassembled WGS sequence"/>
</dbReference>
<dbReference type="Pfam" id="PF02635">
    <property type="entry name" value="DsrE"/>
    <property type="match status" value="1"/>
</dbReference>
<feature type="non-terminal residue" evidence="1">
    <location>
        <position position="1"/>
    </location>
</feature>
<sequence length="116" mass="12177">GAPAYRVVFQVSDADQAKWQMTLNNARNVQQDLGAANVAIEIVAFGPGIGMLKSDSPVAARLDEAIQAGVAAHACQNTMRALKLDVKDLAPKVTAVSSGAAAIVKRQAEGWAYIRS</sequence>